<dbReference type="GO" id="GO:0043565">
    <property type="term" value="F:sequence-specific DNA binding"/>
    <property type="evidence" value="ECO:0007669"/>
    <property type="project" value="TreeGrafter"/>
</dbReference>
<accession>A0A857J448</accession>
<dbReference type="EMBL" id="CP047650">
    <property type="protein sequence ID" value="QHI98714.1"/>
    <property type="molecule type" value="Genomic_DNA"/>
</dbReference>
<dbReference type="FunFam" id="1.10.10.10:FF:000001">
    <property type="entry name" value="LysR family transcriptional regulator"/>
    <property type="match status" value="1"/>
</dbReference>
<dbReference type="GO" id="GO:0003700">
    <property type="term" value="F:DNA-binding transcription factor activity"/>
    <property type="evidence" value="ECO:0007669"/>
    <property type="project" value="InterPro"/>
</dbReference>
<dbReference type="KEGG" id="xyk:GT347_12365"/>
<comment type="similarity">
    <text evidence="1">Belongs to the LysR transcriptional regulatory family.</text>
</comment>
<dbReference type="Gene3D" id="3.40.190.290">
    <property type="match status" value="1"/>
</dbReference>
<dbReference type="PRINTS" id="PR00039">
    <property type="entry name" value="HTHLYSR"/>
</dbReference>
<dbReference type="Pfam" id="PF03466">
    <property type="entry name" value="LysR_substrate"/>
    <property type="match status" value="1"/>
</dbReference>
<dbReference type="PROSITE" id="PS50931">
    <property type="entry name" value="HTH_LYSR"/>
    <property type="match status" value="1"/>
</dbReference>
<dbReference type="AlphaFoldDB" id="A0A857J448"/>
<dbReference type="PANTHER" id="PTHR30537">
    <property type="entry name" value="HTH-TYPE TRANSCRIPTIONAL REGULATOR"/>
    <property type="match status" value="1"/>
</dbReference>
<dbReference type="RefSeq" id="WP_160552231.1">
    <property type="nucleotide sequence ID" value="NZ_CP047650.1"/>
</dbReference>
<dbReference type="Proteomes" id="UP000464787">
    <property type="component" value="Chromosome"/>
</dbReference>
<evidence type="ECO:0000259" key="5">
    <source>
        <dbReference type="PROSITE" id="PS50931"/>
    </source>
</evidence>
<keyword evidence="7" id="KW-1185">Reference proteome</keyword>
<evidence type="ECO:0000256" key="1">
    <source>
        <dbReference type="ARBA" id="ARBA00009437"/>
    </source>
</evidence>
<organism evidence="6 7">
    <name type="scientific">Xylophilus rhododendri</name>
    <dbReference type="NCBI Taxonomy" id="2697032"/>
    <lineage>
        <taxon>Bacteria</taxon>
        <taxon>Pseudomonadati</taxon>
        <taxon>Pseudomonadota</taxon>
        <taxon>Betaproteobacteria</taxon>
        <taxon>Burkholderiales</taxon>
        <taxon>Xylophilus</taxon>
    </lineage>
</organism>
<proteinExistence type="inferred from homology"/>
<dbReference type="InterPro" id="IPR000847">
    <property type="entry name" value="LysR_HTH_N"/>
</dbReference>
<dbReference type="InterPro" id="IPR036390">
    <property type="entry name" value="WH_DNA-bd_sf"/>
</dbReference>
<dbReference type="InterPro" id="IPR005119">
    <property type="entry name" value="LysR_subst-bd"/>
</dbReference>
<protein>
    <submittedName>
        <fullName evidence="6">LysR family transcriptional regulator</fullName>
    </submittedName>
</protein>
<keyword evidence="2" id="KW-0805">Transcription regulation</keyword>
<feature type="domain" description="HTH lysR-type" evidence="5">
    <location>
        <begin position="1"/>
        <end position="59"/>
    </location>
</feature>
<evidence type="ECO:0000313" key="6">
    <source>
        <dbReference type="EMBL" id="QHI98714.1"/>
    </source>
</evidence>
<dbReference type="InterPro" id="IPR036388">
    <property type="entry name" value="WH-like_DNA-bd_sf"/>
</dbReference>
<dbReference type="GO" id="GO:0006351">
    <property type="term" value="P:DNA-templated transcription"/>
    <property type="evidence" value="ECO:0007669"/>
    <property type="project" value="TreeGrafter"/>
</dbReference>
<dbReference type="PANTHER" id="PTHR30537:SF72">
    <property type="entry name" value="LYSR FAMILY TRANSCRIPTIONAL REGULATOR"/>
    <property type="match status" value="1"/>
</dbReference>
<evidence type="ECO:0000256" key="4">
    <source>
        <dbReference type="ARBA" id="ARBA00023163"/>
    </source>
</evidence>
<keyword evidence="4" id="KW-0804">Transcription</keyword>
<dbReference type="InterPro" id="IPR058163">
    <property type="entry name" value="LysR-type_TF_proteobact-type"/>
</dbReference>
<keyword evidence="3" id="KW-0238">DNA-binding</keyword>
<name>A0A857J448_9BURK</name>
<gene>
    <name evidence="6" type="ORF">GT347_12365</name>
</gene>
<dbReference type="SUPFAM" id="SSF46785">
    <property type="entry name" value="Winged helix' DNA-binding domain"/>
    <property type="match status" value="1"/>
</dbReference>
<evidence type="ECO:0000313" key="7">
    <source>
        <dbReference type="Proteomes" id="UP000464787"/>
    </source>
</evidence>
<dbReference type="CDD" id="cd08422">
    <property type="entry name" value="PBP2_CrgA_like"/>
    <property type="match status" value="1"/>
</dbReference>
<reference evidence="6 7" key="1">
    <citation type="submission" date="2020-01" db="EMBL/GenBank/DDBJ databases">
        <title>Genome sequencing of strain KACC 21265.</title>
        <authorList>
            <person name="Heo J."/>
            <person name="Kim S.-J."/>
            <person name="Kim J.-S."/>
            <person name="Hong S.-B."/>
            <person name="Kwon S.-W."/>
        </authorList>
    </citation>
    <scope>NUCLEOTIDE SEQUENCE [LARGE SCALE GENOMIC DNA]</scope>
    <source>
        <strain evidence="6 7">KACC 21265</strain>
    </source>
</reference>
<evidence type="ECO:0000256" key="2">
    <source>
        <dbReference type="ARBA" id="ARBA00023015"/>
    </source>
</evidence>
<dbReference type="SUPFAM" id="SSF53850">
    <property type="entry name" value="Periplasmic binding protein-like II"/>
    <property type="match status" value="1"/>
</dbReference>
<dbReference type="Pfam" id="PF00126">
    <property type="entry name" value="HTH_1"/>
    <property type="match status" value="1"/>
</dbReference>
<sequence>MQPLSHLESFIRSAEAGSFSAAARRLEMTPAAVSKNIATLERSLGVRLFQRSTRRLTLTEGGERLLQQIAGPLATVADAVAGAAEWDRQPAGTLRVAMGSGFGRAYVLPLLGEFLRRYPAVLPDWRFDNRQVDLVGEGFDAGIGSGLELRPGMVARELGRVAVVAVAAPAYLAGRPLPGHPAELAQFDGIVRRSRRDARVYSHALGNAEGETAAAEPRPCIVFDDPEAMCQAAAMGLGVTLVPMAFALPGLESGALLRLLPGWSADGGPISLYYASKKLLPMRTRVFIDFVVEQFGQREFARRVRA</sequence>
<dbReference type="Gene3D" id="1.10.10.10">
    <property type="entry name" value="Winged helix-like DNA-binding domain superfamily/Winged helix DNA-binding domain"/>
    <property type="match status" value="1"/>
</dbReference>
<evidence type="ECO:0000256" key="3">
    <source>
        <dbReference type="ARBA" id="ARBA00023125"/>
    </source>
</evidence>